<dbReference type="InterPro" id="IPR006683">
    <property type="entry name" value="Thioestr_dom"/>
</dbReference>
<dbReference type="Pfam" id="PF03061">
    <property type="entry name" value="4HBT"/>
    <property type="match status" value="1"/>
</dbReference>
<keyword evidence="5" id="KW-1185">Reference proteome</keyword>
<dbReference type="CDD" id="cd03443">
    <property type="entry name" value="PaaI_thioesterase"/>
    <property type="match status" value="1"/>
</dbReference>
<feature type="region of interest" description="Disordered" evidence="2">
    <location>
        <begin position="1"/>
        <end position="21"/>
    </location>
</feature>
<name>A0A2N0I326_9SPHN</name>
<sequence length="153" mass="16952">MSDDRGFRSEPDPDNPGWHTWQLNDPTRFNSWMFPRLLVRADPDGKARLRMFPEHRHTNLADNIHGGTVLSLIDIGLFACSRMLGIIEAGTAVTLDLSVQFIGAGKPGEPCDAVTELLKETRRLVFLRGVVEQGEGQLVAAFSGTIRKPTSPR</sequence>
<dbReference type="InterPro" id="IPR003736">
    <property type="entry name" value="PAAI_dom"/>
</dbReference>
<evidence type="ECO:0000256" key="1">
    <source>
        <dbReference type="ARBA" id="ARBA00022801"/>
    </source>
</evidence>
<evidence type="ECO:0000313" key="5">
    <source>
        <dbReference type="Proteomes" id="UP000232587"/>
    </source>
</evidence>
<feature type="compositionally biased region" description="Basic and acidic residues" evidence="2">
    <location>
        <begin position="1"/>
        <end position="11"/>
    </location>
</feature>
<proteinExistence type="predicted"/>
<reference evidence="4 5" key="1">
    <citation type="submission" date="2017-11" db="EMBL/GenBank/DDBJ databases">
        <title>Genomic Encyclopedia of Type Strains, Phase III (KMG-III): the genomes of soil and plant-associated and newly described type strains.</title>
        <authorList>
            <person name="Whitman W."/>
        </authorList>
    </citation>
    <scope>NUCLEOTIDE SEQUENCE [LARGE SCALE GENOMIC DNA]</scope>
    <source>
        <strain evidence="4 5">CGMCC 1.12274</strain>
    </source>
</reference>
<keyword evidence="1" id="KW-0378">Hydrolase</keyword>
<dbReference type="AlphaFoldDB" id="A0A2N0I326"/>
<dbReference type="Proteomes" id="UP000232587">
    <property type="component" value="Unassembled WGS sequence"/>
</dbReference>
<comment type="caution">
    <text evidence="4">The sequence shown here is derived from an EMBL/GenBank/DDBJ whole genome shotgun (WGS) entry which is preliminary data.</text>
</comment>
<dbReference type="Gene3D" id="3.10.129.10">
    <property type="entry name" value="Hotdog Thioesterase"/>
    <property type="match status" value="1"/>
</dbReference>
<evidence type="ECO:0000313" key="4">
    <source>
        <dbReference type="EMBL" id="PKB25582.1"/>
    </source>
</evidence>
<organism evidence="4 5">
    <name type="scientific">Novosphingobium kunmingense</name>
    <dbReference type="NCBI Taxonomy" id="1211806"/>
    <lineage>
        <taxon>Bacteria</taxon>
        <taxon>Pseudomonadati</taxon>
        <taxon>Pseudomonadota</taxon>
        <taxon>Alphaproteobacteria</taxon>
        <taxon>Sphingomonadales</taxon>
        <taxon>Sphingomonadaceae</taxon>
        <taxon>Novosphingobium</taxon>
    </lineage>
</organism>
<dbReference type="SUPFAM" id="SSF54637">
    <property type="entry name" value="Thioesterase/thiol ester dehydrase-isomerase"/>
    <property type="match status" value="1"/>
</dbReference>
<evidence type="ECO:0000259" key="3">
    <source>
        <dbReference type="Pfam" id="PF03061"/>
    </source>
</evidence>
<accession>A0A2N0I326</accession>
<feature type="domain" description="Thioesterase" evidence="3">
    <location>
        <begin position="63"/>
        <end position="140"/>
    </location>
</feature>
<dbReference type="NCBIfam" id="TIGR00369">
    <property type="entry name" value="unchar_dom_1"/>
    <property type="match status" value="1"/>
</dbReference>
<dbReference type="EMBL" id="PHUF01000002">
    <property type="protein sequence ID" value="PKB25582.1"/>
    <property type="molecule type" value="Genomic_DNA"/>
</dbReference>
<dbReference type="GO" id="GO:0016289">
    <property type="term" value="F:acyl-CoA hydrolase activity"/>
    <property type="evidence" value="ECO:0007669"/>
    <property type="project" value="UniProtKB-ARBA"/>
</dbReference>
<dbReference type="RefSeq" id="WP_232730100.1">
    <property type="nucleotide sequence ID" value="NZ_PHUF01000002.1"/>
</dbReference>
<protein>
    <submittedName>
        <fullName evidence="4">Uncharacterized protein (TIGR00369 family)</fullName>
    </submittedName>
</protein>
<dbReference type="InterPro" id="IPR029069">
    <property type="entry name" value="HotDog_dom_sf"/>
</dbReference>
<evidence type="ECO:0000256" key="2">
    <source>
        <dbReference type="SAM" id="MobiDB-lite"/>
    </source>
</evidence>
<gene>
    <name evidence="4" type="ORF">B0I00_0784</name>
</gene>